<accession>A0A0E0QLT2</accession>
<organism evidence="2 3">
    <name type="scientific">Oryza rufipogon</name>
    <name type="common">Brownbeard rice</name>
    <name type="synonym">Asian wild rice</name>
    <dbReference type="NCBI Taxonomy" id="4529"/>
    <lineage>
        <taxon>Eukaryota</taxon>
        <taxon>Viridiplantae</taxon>
        <taxon>Streptophyta</taxon>
        <taxon>Embryophyta</taxon>
        <taxon>Tracheophyta</taxon>
        <taxon>Spermatophyta</taxon>
        <taxon>Magnoliopsida</taxon>
        <taxon>Liliopsida</taxon>
        <taxon>Poales</taxon>
        <taxon>Poaceae</taxon>
        <taxon>BOP clade</taxon>
        <taxon>Oryzoideae</taxon>
        <taxon>Oryzeae</taxon>
        <taxon>Oryzinae</taxon>
        <taxon>Oryza</taxon>
    </lineage>
</organism>
<protein>
    <submittedName>
        <fullName evidence="2">Uncharacterized protein</fullName>
    </submittedName>
</protein>
<dbReference type="Proteomes" id="UP000008022">
    <property type="component" value="Unassembled WGS sequence"/>
</dbReference>
<evidence type="ECO:0000313" key="2">
    <source>
        <dbReference type="EnsemblPlants" id="ORUFI08G24460.1"/>
    </source>
</evidence>
<dbReference type="Gramene" id="ORUFI08G24460.1">
    <property type="protein sequence ID" value="ORUFI08G24460.1"/>
    <property type="gene ID" value="ORUFI08G24460"/>
</dbReference>
<keyword evidence="3" id="KW-1185">Reference proteome</keyword>
<feature type="compositionally biased region" description="Low complexity" evidence="1">
    <location>
        <begin position="144"/>
        <end position="153"/>
    </location>
</feature>
<evidence type="ECO:0000313" key="3">
    <source>
        <dbReference type="Proteomes" id="UP000008022"/>
    </source>
</evidence>
<dbReference type="AlphaFoldDB" id="A0A0E0QLT2"/>
<sequence length="326" mass="36623">MRVTRGDGRAGIGWFWRERGGKWREIWVAKRRGPGGVRGWVPLCRRAAWLVGIRSHKEQEERDDKTWTRQRAAGDDRRRCTQPRLNSLKERIQYGVQWQRHVAYTTTRLTPSDSSLLDLPAFAFIGPTEEEVDRPRHVNPSPARPCARGGQAAQRRRRRIGRGRDAGRRLVVLVAGGALSGEPLAFVEGRRRPSGGWAGSGSPHHGLPEHAGCCHKVDPGKEQRAKSIQNHKPIKSIISKKFLTLLPFHPWYTRRGGASASMIRRLESDSGAFPCILPSISTPAKTVPKNPPQAHQSSLIELAKPQIFSVPKPKPRSRENLKYSEI</sequence>
<dbReference type="HOGENOM" id="CLU_853600_0_0_1"/>
<feature type="region of interest" description="Disordered" evidence="1">
    <location>
        <begin position="131"/>
        <end position="162"/>
    </location>
</feature>
<reference evidence="3" key="1">
    <citation type="submission" date="2013-06" db="EMBL/GenBank/DDBJ databases">
        <authorList>
            <person name="Zhao Q."/>
        </authorList>
    </citation>
    <scope>NUCLEOTIDE SEQUENCE</scope>
    <source>
        <strain evidence="3">cv. W1943</strain>
    </source>
</reference>
<name>A0A0E0QLT2_ORYRU</name>
<evidence type="ECO:0000256" key="1">
    <source>
        <dbReference type="SAM" id="MobiDB-lite"/>
    </source>
</evidence>
<proteinExistence type="predicted"/>
<dbReference type="EnsemblPlants" id="ORUFI08G24460.1">
    <property type="protein sequence ID" value="ORUFI08G24460.1"/>
    <property type="gene ID" value="ORUFI08G24460"/>
</dbReference>
<reference evidence="2" key="2">
    <citation type="submission" date="2015-06" db="UniProtKB">
        <authorList>
            <consortium name="EnsemblPlants"/>
        </authorList>
    </citation>
    <scope>IDENTIFICATION</scope>
</reference>